<reference evidence="2" key="1">
    <citation type="journal article" date="2019" name="Gigascience">
        <title>De novo genome assembly of the endangered Acer yangbiense, a plant species with extremely small populations endemic to Yunnan Province, China.</title>
        <authorList>
            <person name="Yang J."/>
            <person name="Wariss H.M."/>
            <person name="Tao L."/>
            <person name="Zhang R."/>
            <person name="Yun Q."/>
            <person name="Hollingsworth P."/>
            <person name="Dao Z."/>
            <person name="Luo G."/>
            <person name="Guo H."/>
            <person name="Ma Y."/>
            <person name="Sun W."/>
        </authorList>
    </citation>
    <scope>NUCLEOTIDE SEQUENCE [LARGE SCALE GENOMIC DNA]</scope>
    <source>
        <strain evidence="2">cv. Malutang</strain>
    </source>
</reference>
<evidence type="ECO:0000313" key="2">
    <source>
        <dbReference type="Proteomes" id="UP000323000"/>
    </source>
</evidence>
<evidence type="ECO:0008006" key="3">
    <source>
        <dbReference type="Google" id="ProtNLM"/>
    </source>
</evidence>
<dbReference type="AlphaFoldDB" id="A0A5C7HNX2"/>
<dbReference type="PANTHER" id="PTHR11439">
    <property type="entry name" value="GAG-POL-RELATED RETROTRANSPOSON"/>
    <property type="match status" value="1"/>
</dbReference>
<dbReference type="PANTHER" id="PTHR11439:SF491">
    <property type="entry name" value="INTEGRASE CATALYTIC DOMAIN-CONTAINING PROTEIN"/>
    <property type="match status" value="1"/>
</dbReference>
<proteinExistence type="predicted"/>
<accession>A0A5C7HNX2</accession>
<dbReference type="CDD" id="cd09272">
    <property type="entry name" value="RNase_HI_RT_Ty1"/>
    <property type="match status" value="1"/>
</dbReference>
<comment type="caution">
    <text evidence="1">The sequence shown here is derived from an EMBL/GenBank/DDBJ whole genome shotgun (WGS) entry which is preliminary data.</text>
</comment>
<sequence>MDPSKGLGQNLDGFKKMTIELANVGEKEKLSDKNEAIILLNSLPESFKDVKETLALSLKSKDQAFESVKAWKRYRTVRHTPQQNGVAERMNRIVLEKVEESQNQLEINSSLANYELVRDRARRIIKPNRSVMYSMISTRPDLAQAINVLFRYMSNPGKGHWNAIKWLLRYISSTTSVGLVYDCSNSVIDLVGYVDSNYTSDKDKRRSTSSYFFTIAGCCVNWKSQLQSVVALSTTEAEYIVVTEAIKEATWLQNEIQVSEAMTCKREIVFEMKQREVRIEKRENLLFCLFCKCVQA</sequence>
<organism evidence="1 2">
    <name type="scientific">Acer yangbiense</name>
    <dbReference type="NCBI Taxonomy" id="1000413"/>
    <lineage>
        <taxon>Eukaryota</taxon>
        <taxon>Viridiplantae</taxon>
        <taxon>Streptophyta</taxon>
        <taxon>Embryophyta</taxon>
        <taxon>Tracheophyta</taxon>
        <taxon>Spermatophyta</taxon>
        <taxon>Magnoliopsida</taxon>
        <taxon>eudicotyledons</taxon>
        <taxon>Gunneridae</taxon>
        <taxon>Pentapetalae</taxon>
        <taxon>rosids</taxon>
        <taxon>malvids</taxon>
        <taxon>Sapindales</taxon>
        <taxon>Sapindaceae</taxon>
        <taxon>Hippocastanoideae</taxon>
        <taxon>Acereae</taxon>
        <taxon>Acer</taxon>
    </lineage>
</organism>
<name>A0A5C7HNX2_9ROSI</name>
<gene>
    <name evidence="1" type="ORF">EZV62_015721</name>
</gene>
<dbReference type="Proteomes" id="UP000323000">
    <property type="component" value="Chromosome 7"/>
</dbReference>
<evidence type="ECO:0000313" key="1">
    <source>
        <dbReference type="EMBL" id="TXG57892.1"/>
    </source>
</evidence>
<protein>
    <recommendedName>
        <fullName evidence="3">Integrase catalytic domain-containing protein</fullName>
    </recommendedName>
</protein>
<dbReference type="OrthoDB" id="1915846at2759"/>
<keyword evidence="2" id="KW-1185">Reference proteome</keyword>
<dbReference type="EMBL" id="VAHF01000007">
    <property type="protein sequence ID" value="TXG57892.1"/>
    <property type="molecule type" value="Genomic_DNA"/>
</dbReference>